<dbReference type="PANTHER" id="PTHR21261">
    <property type="entry name" value="BEAT PROTEIN"/>
    <property type="match status" value="1"/>
</dbReference>
<reference evidence="2 3" key="1">
    <citation type="journal article" date="2019" name="Commun. Biol.">
        <title>The bagworm genome reveals a unique fibroin gene that provides high tensile strength.</title>
        <authorList>
            <person name="Kono N."/>
            <person name="Nakamura H."/>
            <person name="Ohtoshi R."/>
            <person name="Tomita M."/>
            <person name="Numata K."/>
            <person name="Arakawa K."/>
        </authorList>
    </citation>
    <scope>NUCLEOTIDE SEQUENCE [LARGE SCALE GENOMIC DNA]</scope>
</reference>
<dbReference type="InterPro" id="IPR013783">
    <property type="entry name" value="Ig-like_fold"/>
</dbReference>
<dbReference type="STRING" id="151549.A0A4C1VHA3"/>
<dbReference type="OrthoDB" id="7280922at2759"/>
<evidence type="ECO:0000313" key="2">
    <source>
        <dbReference type="EMBL" id="GBP37667.1"/>
    </source>
</evidence>
<feature type="region of interest" description="Disordered" evidence="1">
    <location>
        <begin position="70"/>
        <end position="89"/>
    </location>
</feature>
<comment type="caution">
    <text evidence="2">The sequence shown here is derived from an EMBL/GenBank/DDBJ whole genome shotgun (WGS) entry which is preliminary data.</text>
</comment>
<protein>
    <recommendedName>
        <fullName evidence="4">Ig-like domain-containing protein</fullName>
    </recommendedName>
</protein>
<evidence type="ECO:0000313" key="3">
    <source>
        <dbReference type="Proteomes" id="UP000299102"/>
    </source>
</evidence>
<proteinExistence type="predicted"/>
<keyword evidence="3" id="KW-1185">Reference proteome</keyword>
<dbReference type="AlphaFoldDB" id="A0A4C1VHA3"/>
<sequence>MNQTIENDFETAAKIGVGWRLERRSNTFRSVLAQRYSLVRHFIVFSHYAHSFLEDSIAAFVRQHRWRKSVPHSGRDPRRGTPSAVDMHGPISMHYGGSEELLLMILMASVEKSCRGLSNVQLSAPTAVRVGDTVTLGCSWTLDDNETLYSVKWYRGRQEFFSYLPKEFPETRIFAQPGIEVDGASGAAKYHDFKNDDLKKPRNSFTPETLPATVEDEVSFYSTSFMEIVLFRYRKLRAVAEVWAITFYERPRRCGPGCAARGVRCRWLESHSSPRYKFGKRPRDIFRY</sequence>
<organism evidence="2 3">
    <name type="scientific">Eumeta variegata</name>
    <name type="common">Bagworm moth</name>
    <name type="synonym">Eumeta japonica</name>
    <dbReference type="NCBI Taxonomy" id="151549"/>
    <lineage>
        <taxon>Eukaryota</taxon>
        <taxon>Metazoa</taxon>
        <taxon>Ecdysozoa</taxon>
        <taxon>Arthropoda</taxon>
        <taxon>Hexapoda</taxon>
        <taxon>Insecta</taxon>
        <taxon>Pterygota</taxon>
        <taxon>Neoptera</taxon>
        <taxon>Endopterygota</taxon>
        <taxon>Lepidoptera</taxon>
        <taxon>Glossata</taxon>
        <taxon>Ditrysia</taxon>
        <taxon>Tineoidea</taxon>
        <taxon>Psychidae</taxon>
        <taxon>Oiketicinae</taxon>
        <taxon>Eumeta</taxon>
    </lineage>
</organism>
<dbReference type="EMBL" id="BGZK01000337">
    <property type="protein sequence ID" value="GBP37667.1"/>
    <property type="molecule type" value="Genomic_DNA"/>
</dbReference>
<gene>
    <name evidence="2" type="ORF">EVAR_23715_1</name>
</gene>
<accession>A0A4C1VHA3</accession>
<evidence type="ECO:0008006" key="4">
    <source>
        <dbReference type="Google" id="ProtNLM"/>
    </source>
</evidence>
<evidence type="ECO:0000256" key="1">
    <source>
        <dbReference type="SAM" id="MobiDB-lite"/>
    </source>
</evidence>
<dbReference type="PANTHER" id="PTHR21261:SF15">
    <property type="entry name" value="BEATEN PATH IIIA, ISOFORM D-RELATED"/>
    <property type="match status" value="1"/>
</dbReference>
<dbReference type="Gene3D" id="2.60.40.10">
    <property type="entry name" value="Immunoglobulins"/>
    <property type="match status" value="1"/>
</dbReference>
<dbReference type="Proteomes" id="UP000299102">
    <property type="component" value="Unassembled WGS sequence"/>
</dbReference>
<name>A0A4C1VHA3_EUMVA</name>